<dbReference type="GO" id="GO:0005576">
    <property type="term" value="C:extracellular region"/>
    <property type="evidence" value="ECO:0007669"/>
    <property type="project" value="UniProtKB-SubCell"/>
</dbReference>
<evidence type="ECO:0000259" key="7">
    <source>
        <dbReference type="PROSITE" id="PS50189"/>
    </source>
</evidence>
<evidence type="ECO:0000313" key="9">
    <source>
        <dbReference type="Proteomes" id="UP001634394"/>
    </source>
</evidence>
<keyword evidence="6" id="KW-0732">Signal</keyword>
<keyword evidence="9" id="KW-1185">Reference proteome</keyword>
<evidence type="ECO:0000256" key="2">
    <source>
        <dbReference type="ARBA" id="ARBA00022525"/>
    </source>
</evidence>
<keyword evidence="2" id="KW-0964">Secreted</keyword>
<evidence type="ECO:0000256" key="6">
    <source>
        <dbReference type="SAM" id="SignalP"/>
    </source>
</evidence>
<comment type="subcellular location">
    <subcellularLocation>
        <location evidence="1">Secreted</location>
    </subcellularLocation>
</comment>
<proteinExistence type="predicted"/>
<dbReference type="InterPro" id="IPR008993">
    <property type="entry name" value="TIMP-like_OB-fold"/>
</dbReference>
<reference evidence="8 9" key="1">
    <citation type="submission" date="2024-11" db="EMBL/GenBank/DDBJ databases">
        <title>Chromosome-level genome assembly of the freshwater bivalve Anodonta woodiana.</title>
        <authorList>
            <person name="Chen X."/>
        </authorList>
    </citation>
    <scope>NUCLEOTIDE SEQUENCE [LARGE SCALE GENOMIC DNA]</scope>
    <source>
        <strain evidence="8">MN2024</strain>
        <tissue evidence="8">Gills</tissue>
    </source>
</reference>
<feature type="chain" id="PRO_5044838096" description="NTR domain-containing protein" evidence="6">
    <location>
        <begin position="24"/>
        <end position="164"/>
    </location>
</feature>
<dbReference type="AlphaFoldDB" id="A0ABD3X396"/>
<evidence type="ECO:0000256" key="4">
    <source>
        <dbReference type="PIRSR" id="PIRSR601820-1"/>
    </source>
</evidence>
<comment type="caution">
    <text evidence="8">The sequence shown here is derived from an EMBL/GenBank/DDBJ whole genome shotgun (WGS) entry which is preliminary data.</text>
</comment>
<dbReference type="Proteomes" id="UP001634394">
    <property type="component" value="Unassembled WGS sequence"/>
</dbReference>
<feature type="domain" description="NTR" evidence="7">
    <location>
        <begin position="24"/>
        <end position="157"/>
    </location>
</feature>
<evidence type="ECO:0000256" key="3">
    <source>
        <dbReference type="ARBA" id="ARBA00023157"/>
    </source>
</evidence>
<dbReference type="EMBL" id="JBJQND010000004">
    <property type="protein sequence ID" value="KAL3880709.1"/>
    <property type="molecule type" value="Genomic_DNA"/>
</dbReference>
<keyword evidence="4" id="KW-0862">Zinc</keyword>
<evidence type="ECO:0000256" key="1">
    <source>
        <dbReference type="ARBA" id="ARBA00004613"/>
    </source>
</evidence>
<feature type="disulfide bond" evidence="5">
    <location>
        <begin position="26"/>
        <end position="132"/>
    </location>
</feature>
<feature type="signal peptide" evidence="6">
    <location>
        <begin position="1"/>
        <end position="23"/>
    </location>
</feature>
<organism evidence="8 9">
    <name type="scientific">Sinanodonta woodiana</name>
    <name type="common">Chinese pond mussel</name>
    <name type="synonym">Anodonta woodiana</name>
    <dbReference type="NCBI Taxonomy" id="1069815"/>
    <lineage>
        <taxon>Eukaryota</taxon>
        <taxon>Metazoa</taxon>
        <taxon>Spiralia</taxon>
        <taxon>Lophotrochozoa</taxon>
        <taxon>Mollusca</taxon>
        <taxon>Bivalvia</taxon>
        <taxon>Autobranchia</taxon>
        <taxon>Heteroconchia</taxon>
        <taxon>Palaeoheterodonta</taxon>
        <taxon>Unionida</taxon>
        <taxon>Unionoidea</taxon>
        <taxon>Unionidae</taxon>
        <taxon>Unioninae</taxon>
        <taxon>Sinanodonta</taxon>
    </lineage>
</organism>
<protein>
    <recommendedName>
        <fullName evidence="7">NTR domain-containing protein</fullName>
    </recommendedName>
</protein>
<dbReference type="InterPro" id="IPR001820">
    <property type="entry name" value="TIMP"/>
</dbReference>
<keyword evidence="3 5" id="KW-1015">Disulfide bond</keyword>
<name>A0ABD3X396_SINWO</name>
<evidence type="ECO:0000256" key="5">
    <source>
        <dbReference type="PIRSR" id="PIRSR601820-3"/>
    </source>
</evidence>
<dbReference type="Gene3D" id="2.40.50.120">
    <property type="match status" value="1"/>
</dbReference>
<dbReference type="PANTHER" id="PTHR11844:SF25">
    <property type="entry name" value="NTR DOMAIN-CONTAINING PROTEIN"/>
    <property type="match status" value="1"/>
</dbReference>
<dbReference type="PROSITE" id="PS50189">
    <property type="entry name" value="NTR"/>
    <property type="match status" value="1"/>
</dbReference>
<accession>A0ABD3X396</accession>
<gene>
    <name evidence="8" type="ORF">ACJMK2_032929</name>
</gene>
<feature type="disulfide bond" evidence="5">
    <location>
        <begin position="24"/>
        <end position="105"/>
    </location>
</feature>
<sequence>MERTVITLQSLLVLLATFHVATGCMCSQLNLDVEMCNPDVTVVRAKVIDAESQFIDNEIYDILTQQRERRSYRLQLQNLYKTGPNEIERNESVFKTASTIEESMCGFTLELGVDYLLIGTVNDMGDFSTNLCWLSPWEDLSESQVSLLEGTGPAPNCKGEDMSS</sequence>
<feature type="binding site" evidence="4">
    <location>
        <position position="24"/>
    </location>
    <ligand>
        <name>Zn(2+)</name>
        <dbReference type="ChEBI" id="CHEBI:29105"/>
        <note>ligand shared with metalloproteinase partner</note>
    </ligand>
</feature>
<dbReference type="PANTHER" id="PTHR11844">
    <property type="entry name" value="METALLOPROTEASE INHIBITOR"/>
    <property type="match status" value="1"/>
</dbReference>
<evidence type="ECO:0000313" key="8">
    <source>
        <dbReference type="EMBL" id="KAL3880709.1"/>
    </source>
</evidence>
<dbReference type="Pfam" id="PF00965">
    <property type="entry name" value="TIMP"/>
    <property type="match status" value="1"/>
</dbReference>
<keyword evidence="4" id="KW-0479">Metal-binding</keyword>
<dbReference type="SUPFAM" id="SSF50242">
    <property type="entry name" value="TIMP-like"/>
    <property type="match status" value="1"/>
</dbReference>
<dbReference type="PROSITE" id="PS51257">
    <property type="entry name" value="PROKAR_LIPOPROTEIN"/>
    <property type="match status" value="1"/>
</dbReference>
<dbReference type="InterPro" id="IPR001134">
    <property type="entry name" value="Netrin_domain"/>
</dbReference>